<evidence type="ECO:0000313" key="4">
    <source>
        <dbReference type="EMBL" id="KAE9344012.1"/>
    </source>
</evidence>
<dbReference type="EMBL" id="QXFV01000410">
    <property type="protein sequence ID" value="KAE9038410.1"/>
    <property type="molecule type" value="Genomic_DNA"/>
</dbReference>
<sequence length="139" mass="16091">MLTREKNIVHETTMGLQDGPTTQHAVLTTRGSSCPSRGGAASFDKETPEQGIGILIPAGMEYDALIDFIYEHVKDLEFALEEKSMRVQTAVKKEHQRLRREQKKKKKGGTRRRGHFYQYEVNTIFRKRLQQQLTSIEQW</sequence>
<dbReference type="EMBL" id="QXFU01001573">
    <property type="protein sequence ID" value="KAE8999577.1"/>
    <property type="molecule type" value="Genomic_DNA"/>
</dbReference>
<evidence type="ECO:0000313" key="7">
    <source>
        <dbReference type="Proteomes" id="UP000435112"/>
    </source>
</evidence>
<accession>A0A6A3K1Q0</accession>
<evidence type="ECO:0000256" key="1">
    <source>
        <dbReference type="SAM" id="MobiDB-lite"/>
    </source>
</evidence>
<reference evidence="5 7" key="1">
    <citation type="submission" date="2018-09" db="EMBL/GenBank/DDBJ databases">
        <title>Genomic investigation of the strawberry pathogen Phytophthora fragariae indicates pathogenicity is determined by transcriptional variation in three key races.</title>
        <authorList>
            <person name="Adams T.M."/>
            <person name="Armitage A.D."/>
            <person name="Sobczyk M.K."/>
            <person name="Bates H.J."/>
            <person name="Dunwell J.M."/>
            <person name="Nellist C.F."/>
            <person name="Harrison R.J."/>
        </authorList>
    </citation>
    <scope>NUCLEOTIDE SEQUENCE [LARGE SCALE GENOMIC DNA]</scope>
    <source>
        <strain evidence="3 5">SCRP249</strain>
        <strain evidence="2 7">SCRP324</strain>
        <strain evidence="4 6">SCRP333</strain>
    </source>
</reference>
<keyword evidence="6" id="KW-1185">Reference proteome</keyword>
<dbReference type="AlphaFoldDB" id="A0A6A3K1Q0"/>
<dbReference type="Proteomes" id="UP000434957">
    <property type="component" value="Unassembled WGS sequence"/>
</dbReference>
<evidence type="ECO:0000313" key="3">
    <source>
        <dbReference type="EMBL" id="KAE9038410.1"/>
    </source>
</evidence>
<evidence type="ECO:0000313" key="5">
    <source>
        <dbReference type="Proteomes" id="UP000429607"/>
    </source>
</evidence>
<dbReference type="Proteomes" id="UP000435112">
    <property type="component" value="Unassembled WGS sequence"/>
</dbReference>
<feature type="region of interest" description="Disordered" evidence="1">
    <location>
        <begin position="91"/>
        <end position="112"/>
    </location>
</feature>
<comment type="caution">
    <text evidence="2">The sequence shown here is derived from an EMBL/GenBank/DDBJ whole genome shotgun (WGS) entry which is preliminary data.</text>
</comment>
<evidence type="ECO:0000313" key="2">
    <source>
        <dbReference type="EMBL" id="KAE8999577.1"/>
    </source>
</evidence>
<proteinExistence type="predicted"/>
<evidence type="ECO:0000313" key="6">
    <source>
        <dbReference type="Proteomes" id="UP000434957"/>
    </source>
</evidence>
<organism evidence="2 7">
    <name type="scientific">Phytophthora rubi</name>
    <dbReference type="NCBI Taxonomy" id="129364"/>
    <lineage>
        <taxon>Eukaryota</taxon>
        <taxon>Sar</taxon>
        <taxon>Stramenopiles</taxon>
        <taxon>Oomycota</taxon>
        <taxon>Peronosporomycetes</taxon>
        <taxon>Peronosporales</taxon>
        <taxon>Peronosporaceae</taxon>
        <taxon>Phytophthora</taxon>
    </lineage>
</organism>
<name>A0A6A3K1Q0_9STRA</name>
<gene>
    <name evidence="3" type="ORF">PR001_g7963</name>
    <name evidence="2" type="ORF">PR002_g18409</name>
    <name evidence="4" type="ORF">PR003_g8677</name>
</gene>
<feature type="compositionally biased region" description="Basic residues" evidence="1">
    <location>
        <begin position="94"/>
        <end position="112"/>
    </location>
</feature>
<dbReference type="Proteomes" id="UP000429607">
    <property type="component" value="Unassembled WGS sequence"/>
</dbReference>
<dbReference type="EMBL" id="QXFT01000436">
    <property type="protein sequence ID" value="KAE9344012.1"/>
    <property type="molecule type" value="Genomic_DNA"/>
</dbReference>
<protein>
    <submittedName>
        <fullName evidence="2">Uncharacterized protein</fullName>
    </submittedName>
</protein>